<dbReference type="Proteomes" id="UP001597260">
    <property type="component" value="Unassembled WGS sequence"/>
</dbReference>
<dbReference type="InterPro" id="IPR007995">
    <property type="entry name" value="DUF742"/>
</dbReference>
<dbReference type="RefSeq" id="WP_377579467.1">
    <property type="nucleotide sequence ID" value="NZ_JBHTMP010000140.1"/>
</dbReference>
<dbReference type="PANTHER" id="PTHR36221">
    <property type="entry name" value="DUF742 DOMAIN-CONTAINING PROTEIN"/>
    <property type="match status" value="1"/>
</dbReference>
<proteinExistence type="predicted"/>
<organism evidence="1 2">
    <name type="scientific">Micromonospora sonneratiae</name>
    <dbReference type="NCBI Taxonomy" id="1184706"/>
    <lineage>
        <taxon>Bacteria</taxon>
        <taxon>Bacillati</taxon>
        <taxon>Actinomycetota</taxon>
        <taxon>Actinomycetes</taxon>
        <taxon>Micromonosporales</taxon>
        <taxon>Micromonosporaceae</taxon>
        <taxon>Micromonospora</taxon>
    </lineage>
</organism>
<protein>
    <submittedName>
        <fullName evidence="1">DUF742 domain-containing protein</fullName>
    </submittedName>
</protein>
<evidence type="ECO:0000313" key="1">
    <source>
        <dbReference type="EMBL" id="MFD1326221.1"/>
    </source>
</evidence>
<dbReference type="Pfam" id="PF05331">
    <property type="entry name" value="DUF742"/>
    <property type="match status" value="1"/>
</dbReference>
<comment type="caution">
    <text evidence="1">The sequence shown here is derived from an EMBL/GenBank/DDBJ whole genome shotgun (WGS) entry which is preliminary data.</text>
</comment>
<name>A0ABW3YNN0_9ACTN</name>
<dbReference type="PANTHER" id="PTHR36221:SF1">
    <property type="entry name" value="DUF742 DOMAIN-CONTAINING PROTEIN"/>
    <property type="match status" value="1"/>
</dbReference>
<dbReference type="EMBL" id="JBHTMP010000140">
    <property type="protein sequence ID" value="MFD1326221.1"/>
    <property type="molecule type" value="Genomic_DNA"/>
</dbReference>
<accession>A0ABW3YNN0</accession>
<gene>
    <name evidence="1" type="ORF">ACFQ4H_34600</name>
</gene>
<sequence>MTESHSDDVWYDDAAGPVVRPYAMTRGRTRPTSGQLDVISLVVARPRPAPLPAGLSPEQVGIVERCRRPLSVAEVAADMNLPLGTVRVLLDDLLATGVMEAYQPLDLADSPGDDLLEAVLSGLRAL</sequence>
<evidence type="ECO:0000313" key="2">
    <source>
        <dbReference type="Proteomes" id="UP001597260"/>
    </source>
</evidence>
<keyword evidence="2" id="KW-1185">Reference proteome</keyword>
<reference evidence="2" key="1">
    <citation type="journal article" date="2019" name="Int. J. Syst. Evol. Microbiol.">
        <title>The Global Catalogue of Microorganisms (GCM) 10K type strain sequencing project: providing services to taxonomists for standard genome sequencing and annotation.</title>
        <authorList>
            <consortium name="The Broad Institute Genomics Platform"/>
            <consortium name="The Broad Institute Genome Sequencing Center for Infectious Disease"/>
            <person name="Wu L."/>
            <person name="Ma J."/>
        </authorList>
    </citation>
    <scope>NUCLEOTIDE SEQUENCE [LARGE SCALE GENOMIC DNA]</scope>
    <source>
        <strain evidence="2">JCM 31037</strain>
    </source>
</reference>